<dbReference type="PANTHER" id="PTHR36933:SF1">
    <property type="entry name" value="SLL0788 PROTEIN"/>
    <property type="match status" value="1"/>
</dbReference>
<feature type="signal peptide" evidence="1">
    <location>
        <begin position="1"/>
        <end position="26"/>
    </location>
</feature>
<accession>A0A6J4KS22</accession>
<protein>
    <recommendedName>
        <fullName evidence="2">DUF305 domain-containing protein</fullName>
    </recommendedName>
</protein>
<evidence type="ECO:0000313" key="3">
    <source>
        <dbReference type="EMBL" id="CAA9312559.1"/>
    </source>
</evidence>
<dbReference type="InterPro" id="IPR005183">
    <property type="entry name" value="DUF305_CopM-like"/>
</dbReference>
<dbReference type="AlphaFoldDB" id="A0A6J4KS22"/>
<keyword evidence="1" id="KW-0732">Signal</keyword>
<reference evidence="3" key="1">
    <citation type="submission" date="2020-02" db="EMBL/GenBank/DDBJ databases">
        <authorList>
            <person name="Meier V. D."/>
        </authorList>
    </citation>
    <scope>NUCLEOTIDE SEQUENCE</scope>
    <source>
        <strain evidence="3">AVDCRST_MAG68</strain>
    </source>
</reference>
<feature type="domain" description="DUF305" evidence="2">
    <location>
        <begin position="49"/>
        <end position="199"/>
    </location>
</feature>
<dbReference type="Pfam" id="PF03713">
    <property type="entry name" value="DUF305"/>
    <property type="match status" value="1"/>
</dbReference>
<proteinExistence type="predicted"/>
<gene>
    <name evidence="3" type="ORF">AVDCRST_MAG68-1325</name>
</gene>
<evidence type="ECO:0000256" key="1">
    <source>
        <dbReference type="SAM" id="SignalP"/>
    </source>
</evidence>
<name>A0A6J4KS22_9BACT</name>
<sequence>MGMKRLAIRTGLLAAALAAWVTPGAAQGHGHSHGAARADTVIRQWTPADAHFMSAMIGHHAQAVQMARLAPTHAASPAVRRLAARIISAQQDEIATMQRWLRDRGQPVPDSAGGMHGHGAHAMPGMLSEAQMRQLGQARGAAFDELFLKLMIQHHRGAVAMVSQLFGTHGAGQDETVFKFASDVNVDQVTEIARMEDMLVALVFGES</sequence>
<organism evidence="3">
    <name type="scientific">uncultured Gemmatimonadota bacterium</name>
    <dbReference type="NCBI Taxonomy" id="203437"/>
    <lineage>
        <taxon>Bacteria</taxon>
        <taxon>Pseudomonadati</taxon>
        <taxon>Gemmatimonadota</taxon>
        <taxon>environmental samples</taxon>
    </lineage>
</organism>
<feature type="chain" id="PRO_5026819981" description="DUF305 domain-containing protein" evidence="1">
    <location>
        <begin position="27"/>
        <end position="207"/>
    </location>
</feature>
<dbReference type="PANTHER" id="PTHR36933">
    <property type="entry name" value="SLL0788 PROTEIN"/>
    <property type="match status" value="1"/>
</dbReference>
<dbReference type="Gene3D" id="1.20.1260.10">
    <property type="match status" value="1"/>
</dbReference>
<dbReference type="InterPro" id="IPR012347">
    <property type="entry name" value="Ferritin-like"/>
</dbReference>
<dbReference type="EMBL" id="CADCTW010000075">
    <property type="protein sequence ID" value="CAA9312559.1"/>
    <property type="molecule type" value="Genomic_DNA"/>
</dbReference>
<evidence type="ECO:0000259" key="2">
    <source>
        <dbReference type="Pfam" id="PF03713"/>
    </source>
</evidence>